<dbReference type="PANTHER" id="PTHR12400">
    <property type="entry name" value="INOSITOL POLYPHOSPHATE KINASE"/>
    <property type="match status" value="1"/>
</dbReference>
<dbReference type="Pfam" id="PF03770">
    <property type="entry name" value="IPK"/>
    <property type="match status" value="1"/>
</dbReference>
<protein>
    <recommendedName>
        <fullName evidence="4">Kinase</fullName>
        <ecNumber evidence="4">2.7.-.-</ecNumber>
    </recommendedName>
</protein>
<dbReference type="GO" id="GO:0005634">
    <property type="term" value="C:nucleus"/>
    <property type="evidence" value="ECO:0007669"/>
    <property type="project" value="TreeGrafter"/>
</dbReference>
<dbReference type="EC" id="2.7.-.-" evidence="4"/>
<dbReference type="AlphaFoldDB" id="A0A6A6EC16"/>
<organism evidence="5 6">
    <name type="scientific">Zopfia rhizophila CBS 207.26</name>
    <dbReference type="NCBI Taxonomy" id="1314779"/>
    <lineage>
        <taxon>Eukaryota</taxon>
        <taxon>Fungi</taxon>
        <taxon>Dikarya</taxon>
        <taxon>Ascomycota</taxon>
        <taxon>Pezizomycotina</taxon>
        <taxon>Dothideomycetes</taxon>
        <taxon>Dothideomycetes incertae sedis</taxon>
        <taxon>Zopfiaceae</taxon>
        <taxon>Zopfia</taxon>
    </lineage>
</organism>
<dbReference type="Proteomes" id="UP000800200">
    <property type="component" value="Unassembled WGS sequence"/>
</dbReference>
<dbReference type="SUPFAM" id="SSF56104">
    <property type="entry name" value="SAICAR synthase-like"/>
    <property type="match status" value="1"/>
</dbReference>
<reference evidence="5" key="1">
    <citation type="journal article" date="2020" name="Stud. Mycol.">
        <title>101 Dothideomycetes genomes: a test case for predicting lifestyles and emergence of pathogens.</title>
        <authorList>
            <person name="Haridas S."/>
            <person name="Albert R."/>
            <person name="Binder M."/>
            <person name="Bloem J."/>
            <person name="Labutti K."/>
            <person name="Salamov A."/>
            <person name="Andreopoulos B."/>
            <person name="Baker S."/>
            <person name="Barry K."/>
            <person name="Bills G."/>
            <person name="Bluhm B."/>
            <person name="Cannon C."/>
            <person name="Castanera R."/>
            <person name="Culley D."/>
            <person name="Daum C."/>
            <person name="Ezra D."/>
            <person name="Gonzalez J."/>
            <person name="Henrissat B."/>
            <person name="Kuo A."/>
            <person name="Liang C."/>
            <person name="Lipzen A."/>
            <person name="Lutzoni F."/>
            <person name="Magnuson J."/>
            <person name="Mondo S."/>
            <person name="Nolan M."/>
            <person name="Ohm R."/>
            <person name="Pangilinan J."/>
            <person name="Park H.-J."/>
            <person name="Ramirez L."/>
            <person name="Alfaro M."/>
            <person name="Sun H."/>
            <person name="Tritt A."/>
            <person name="Yoshinaga Y."/>
            <person name="Zwiers L.-H."/>
            <person name="Turgeon B."/>
            <person name="Goodwin S."/>
            <person name="Spatafora J."/>
            <person name="Crous P."/>
            <person name="Grigoriev I."/>
        </authorList>
    </citation>
    <scope>NUCLEOTIDE SEQUENCE</scope>
    <source>
        <strain evidence="5">CBS 207.26</strain>
    </source>
</reference>
<evidence type="ECO:0000256" key="4">
    <source>
        <dbReference type="RuleBase" id="RU363090"/>
    </source>
</evidence>
<dbReference type="InterPro" id="IPR038286">
    <property type="entry name" value="IPK_sf"/>
</dbReference>
<keyword evidence="3 4" id="KW-0418">Kinase</keyword>
<name>A0A6A6EC16_9PEZI</name>
<dbReference type="GO" id="GO:0032958">
    <property type="term" value="P:inositol phosphate biosynthetic process"/>
    <property type="evidence" value="ECO:0007669"/>
    <property type="project" value="InterPro"/>
</dbReference>
<keyword evidence="6" id="KW-1185">Reference proteome</keyword>
<accession>A0A6A6EC16</accession>
<dbReference type="GO" id="GO:0008440">
    <property type="term" value="F:inositol-1,4,5-trisphosphate 3-kinase activity"/>
    <property type="evidence" value="ECO:0007669"/>
    <property type="project" value="TreeGrafter"/>
</dbReference>
<keyword evidence="2 4" id="KW-0808">Transferase</keyword>
<evidence type="ECO:0000256" key="3">
    <source>
        <dbReference type="ARBA" id="ARBA00022777"/>
    </source>
</evidence>
<comment type="similarity">
    <text evidence="1 4">Belongs to the inositol phosphokinase (IPK) family.</text>
</comment>
<evidence type="ECO:0000256" key="1">
    <source>
        <dbReference type="ARBA" id="ARBA00007374"/>
    </source>
</evidence>
<sequence length="331" mass="36581">MSKKAFDPSSLRAFGNVAAGHDGVLSDESGIIIAKPCTEAEIQFYQSVQAEHPDLAPHLPTFMGTLQVSSDQTAVSGNVESGMIQTANGLERLHGRRLETEQHIVLENITYGFKKPNILDLKLGAQLWDEHAEPEKRAKLDEISAATTSGSLGFRIAGMRTFKGAQAPKVDEDLKEFVDKVDQSGYWVLNKMYGRKFSAANVPEGFLAYILPQSESKAELERAKEVLTYFLGEVKDIQKAFESKESRMYSASILLVYEGDLEEYAKTKEILTAGTDVEEPPKLAAVKMIDFAHATWHPGKGPDENSIRGMRSTVKILEDLLKKVDEDTARA</sequence>
<dbReference type="GO" id="GO:0005737">
    <property type="term" value="C:cytoplasm"/>
    <property type="evidence" value="ECO:0007669"/>
    <property type="project" value="TreeGrafter"/>
</dbReference>
<evidence type="ECO:0000313" key="6">
    <source>
        <dbReference type="Proteomes" id="UP000800200"/>
    </source>
</evidence>
<dbReference type="Gene3D" id="3.30.470.160">
    <property type="entry name" value="Inositol polyphosphate kinase"/>
    <property type="match status" value="1"/>
</dbReference>
<dbReference type="InterPro" id="IPR005522">
    <property type="entry name" value="IPK"/>
</dbReference>
<dbReference type="GO" id="GO:0046854">
    <property type="term" value="P:phosphatidylinositol phosphate biosynthetic process"/>
    <property type="evidence" value="ECO:0007669"/>
    <property type="project" value="TreeGrafter"/>
</dbReference>
<dbReference type="PANTHER" id="PTHR12400:SF103">
    <property type="entry name" value="INOSITOL POLYPHOSPHATE MULTIKINASE"/>
    <property type="match status" value="1"/>
</dbReference>
<evidence type="ECO:0000313" key="5">
    <source>
        <dbReference type="EMBL" id="KAF2188352.1"/>
    </source>
</evidence>
<gene>
    <name evidence="5" type="ORF">K469DRAFT_724868</name>
</gene>
<dbReference type="GO" id="GO:0000824">
    <property type="term" value="F:inositol-1,4,5,6-tetrakisphosphate 3-kinase activity"/>
    <property type="evidence" value="ECO:0007669"/>
    <property type="project" value="TreeGrafter"/>
</dbReference>
<dbReference type="OrthoDB" id="338650at2759"/>
<dbReference type="EMBL" id="ML994624">
    <property type="protein sequence ID" value="KAF2188352.1"/>
    <property type="molecule type" value="Genomic_DNA"/>
</dbReference>
<evidence type="ECO:0000256" key="2">
    <source>
        <dbReference type="ARBA" id="ARBA00022679"/>
    </source>
</evidence>
<proteinExistence type="inferred from homology"/>